<dbReference type="Proteomes" id="UP000029846">
    <property type="component" value="Unassembled WGS sequence"/>
</dbReference>
<protein>
    <recommendedName>
        <fullName evidence="3">Phasin domain-containing protein</fullName>
    </recommendedName>
</protein>
<organism evidence="1 2">
    <name type="scientific">Paracoccus halophilus</name>
    <dbReference type="NCBI Taxonomy" id="376733"/>
    <lineage>
        <taxon>Bacteria</taxon>
        <taxon>Pseudomonadati</taxon>
        <taxon>Pseudomonadota</taxon>
        <taxon>Alphaproteobacteria</taxon>
        <taxon>Rhodobacterales</taxon>
        <taxon>Paracoccaceae</taxon>
        <taxon>Paracoccus</taxon>
    </lineage>
</organism>
<proteinExistence type="predicted"/>
<reference evidence="1 2" key="1">
    <citation type="submission" date="2014-09" db="EMBL/GenBank/DDBJ databases">
        <authorList>
            <person name="McGinnis J.M."/>
            <person name="Wolfgang W.J."/>
        </authorList>
    </citation>
    <scope>NUCLEOTIDE SEQUENCE [LARGE SCALE GENOMIC DNA]</scope>
    <source>
        <strain evidence="1 2">JCM 14014</strain>
    </source>
</reference>
<gene>
    <name evidence="1" type="ORF">IT41_16745</name>
</gene>
<dbReference type="AlphaFoldDB" id="A0A099EXM4"/>
<evidence type="ECO:0000313" key="1">
    <source>
        <dbReference type="EMBL" id="KGJ02687.1"/>
    </source>
</evidence>
<dbReference type="EMBL" id="JRKN01000033">
    <property type="protein sequence ID" value="KGJ02687.1"/>
    <property type="molecule type" value="Genomic_DNA"/>
</dbReference>
<dbReference type="STRING" id="376733.SAMN04487972_13014"/>
<accession>A0A099EXM4</accession>
<evidence type="ECO:0000313" key="2">
    <source>
        <dbReference type="Proteomes" id="UP000029846"/>
    </source>
</evidence>
<comment type="caution">
    <text evidence="1">The sequence shown here is derived from an EMBL/GenBank/DDBJ whole genome shotgun (WGS) entry which is preliminary data.</text>
</comment>
<evidence type="ECO:0008006" key="3">
    <source>
        <dbReference type="Google" id="ProtNLM"/>
    </source>
</evidence>
<name>A0A099EXM4_9RHOB</name>
<keyword evidence="2" id="KW-1185">Reference proteome</keyword>
<sequence length="141" mass="15057">MCLSGDGGAVPWGGKHDQKEIIMLPEIPTFNLSKANSEWMLRVLSLSQDCRRRSLDAACHYHDEVMARTQAELDRLHEKPAAEVVPGAAIELNMRLAAASIGGLLAAGSPMIAAQAAFAQGFAQAFQDWQAAVTQGPAARS</sequence>
<reference evidence="1 2" key="2">
    <citation type="submission" date="2014-10" db="EMBL/GenBank/DDBJ databases">
        <title>Paracoccus sanguinis sp. nov., isolated from clinical specimens of New York State patients.</title>
        <authorList>
            <person name="Mingle L.A."/>
            <person name="Cole J.A."/>
            <person name="Lapierre P."/>
            <person name="Musser K.A."/>
        </authorList>
    </citation>
    <scope>NUCLEOTIDE SEQUENCE [LARGE SCALE GENOMIC DNA]</scope>
    <source>
        <strain evidence="1 2">JCM 14014</strain>
    </source>
</reference>